<protein>
    <submittedName>
        <fullName evidence="3">MFS transporter</fullName>
    </submittedName>
</protein>
<dbReference type="SUPFAM" id="SSF53850">
    <property type="entry name" value="Periplasmic binding protein-like II"/>
    <property type="match status" value="1"/>
</dbReference>
<gene>
    <name evidence="3" type="ORF">GCM10007935_19860</name>
</gene>
<dbReference type="Pfam" id="PF03401">
    <property type="entry name" value="TctC"/>
    <property type="match status" value="1"/>
</dbReference>
<sequence>MNLVTFTRRCRHHLIAALCMTAAMAAQATDFPSKTVRIIVSFTPGAAPDIVARALGDALAKKWGTAVIVENKTGADGVIASDAVAKAAPDGHTLYLATMGNLALAPATVERLPYDAATAFRGVSFVAGNPFAVMLGNGSPVKTVEELVQLSRKKPLTYGSAGTLGPLIGAQLVRQTGLDVTYIPYKGAQPALMDLAGGQIDMVIADLPSLLPTQRQGRGRILAVTTKTRSKLAPEVPTLVEAGFKDFDFSTWYAVVVPAKTPDALVDKLHADVSDALTQTDVVQRLLTLGMTPQASTPKAMDDLIKRDLAQWSRIVRDK</sequence>
<evidence type="ECO:0000313" key="4">
    <source>
        <dbReference type="Proteomes" id="UP001156903"/>
    </source>
</evidence>
<dbReference type="Gene3D" id="3.40.190.10">
    <property type="entry name" value="Periplasmic binding protein-like II"/>
    <property type="match status" value="1"/>
</dbReference>
<dbReference type="PANTHER" id="PTHR42928">
    <property type="entry name" value="TRICARBOXYLATE-BINDING PROTEIN"/>
    <property type="match status" value="1"/>
</dbReference>
<feature type="chain" id="PRO_5047046469" evidence="2">
    <location>
        <begin position="29"/>
        <end position="319"/>
    </location>
</feature>
<evidence type="ECO:0000313" key="3">
    <source>
        <dbReference type="EMBL" id="GLS14555.1"/>
    </source>
</evidence>
<organism evidence="3 4">
    <name type="scientific">Hydrogenophaga electricum</name>
    <dbReference type="NCBI Taxonomy" id="1230953"/>
    <lineage>
        <taxon>Bacteria</taxon>
        <taxon>Pseudomonadati</taxon>
        <taxon>Pseudomonadota</taxon>
        <taxon>Betaproteobacteria</taxon>
        <taxon>Burkholderiales</taxon>
        <taxon>Comamonadaceae</taxon>
        <taxon>Hydrogenophaga</taxon>
    </lineage>
</organism>
<dbReference type="InterPro" id="IPR005064">
    <property type="entry name" value="BUG"/>
</dbReference>
<proteinExistence type="inferred from homology"/>
<dbReference type="Proteomes" id="UP001156903">
    <property type="component" value="Unassembled WGS sequence"/>
</dbReference>
<keyword evidence="2" id="KW-0732">Signal</keyword>
<feature type="signal peptide" evidence="2">
    <location>
        <begin position="1"/>
        <end position="28"/>
    </location>
</feature>
<dbReference type="Gene3D" id="3.40.190.150">
    <property type="entry name" value="Bordetella uptake gene, domain 1"/>
    <property type="match status" value="1"/>
</dbReference>
<dbReference type="RefSeq" id="WP_234263733.1">
    <property type="nucleotide sequence ID" value="NZ_BSPB01000013.1"/>
</dbReference>
<dbReference type="EMBL" id="BSPB01000013">
    <property type="protein sequence ID" value="GLS14555.1"/>
    <property type="molecule type" value="Genomic_DNA"/>
</dbReference>
<dbReference type="PIRSF" id="PIRSF017082">
    <property type="entry name" value="YflP"/>
    <property type="match status" value="1"/>
</dbReference>
<dbReference type="InterPro" id="IPR042100">
    <property type="entry name" value="Bug_dom1"/>
</dbReference>
<evidence type="ECO:0000256" key="1">
    <source>
        <dbReference type="ARBA" id="ARBA00006987"/>
    </source>
</evidence>
<name>A0ABQ6C3P6_9BURK</name>
<dbReference type="PANTHER" id="PTHR42928:SF5">
    <property type="entry name" value="BLR1237 PROTEIN"/>
    <property type="match status" value="1"/>
</dbReference>
<evidence type="ECO:0000256" key="2">
    <source>
        <dbReference type="SAM" id="SignalP"/>
    </source>
</evidence>
<comment type="caution">
    <text evidence="3">The sequence shown here is derived from an EMBL/GenBank/DDBJ whole genome shotgun (WGS) entry which is preliminary data.</text>
</comment>
<reference evidence="4" key="1">
    <citation type="journal article" date="2019" name="Int. J. Syst. Evol. Microbiol.">
        <title>The Global Catalogue of Microorganisms (GCM) 10K type strain sequencing project: providing services to taxonomists for standard genome sequencing and annotation.</title>
        <authorList>
            <consortium name="The Broad Institute Genomics Platform"/>
            <consortium name="The Broad Institute Genome Sequencing Center for Infectious Disease"/>
            <person name="Wu L."/>
            <person name="Ma J."/>
        </authorList>
    </citation>
    <scope>NUCLEOTIDE SEQUENCE [LARGE SCALE GENOMIC DNA]</scope>
    <source>
        <strain evidence="4">NBRC 109341</strain>
    </source>
</reference>
<comment type="similarity">
    <text evidence="1">Belongs to the UPF0065 (bug) family.</text>
</comment>
<accession>A0ABQ6C3P6</accession>
<keyword evidence="4" id="KW-1185">Reference proteome</keyword>